<dbReference type="Gene3D" id="3.40.50.300">
    <property type="entry name" value="P-loop containing nucleotide triphosphate hydrolases"/>
    <property type="match status" value="1"/>
</dbReference>
<dbReference type="InterPro" id="IPR005748">
    <property type="entry name" value="DNA_mismatch_repair_MutS"/>
</dbReference>
<dbReference type="Pfam" id="PF00488">
    <property type="entry name" value="MutS_V"/>
    <property type="match status" value="1"/>
</dbReference>
<dbReference type="InterPro" id="IPR007696">
    <property type="entry name" value="DNA_mismatch_repair_MutS_core"/>
</dbReference>
<dbReference type="NCBIfam" id="TIGR01070">
    <property type="entry name" value="mutS1"/>
    <property type="match status" value="1"/>
</dbReference>
<dbReference type="Gene3D" id="3.30.420.110">
    <property type="entry name" value="MutS, connector domain"/>
    <property type="match status" value="1"/>
</dbReference>
<dbReference type="FunFam" id="3.40.50.300:FF:000870">
    <property type="entry name" value="MutS protein homolog 4"/>
    <property type="match status" value="1"/>
</dbReference>
<dbReference type="InterPro" id="IPR036187">
    <property type="entry name" value="DNA_mismatch_repair_MutS_sf"/>
</dbReference>
<dbReference type="PANTHER" id="PTHR11361">
    <property type="entry name" value="DNA MISMATCH REPAIR PROTEIN MUTS FAMILY MEMBER"/>
    <property type="match status" value="1"/>
</dbReference>
<evidence type="ECO:0000259" key="12">
    <source>
        <dbReference type="PROSITE" id="PS00486"/>
    </source>
</evidence>
<dbReference type="CDD" id="cd03284">
    <property type="entry name" value="ABC_MutS1"/>
    <property type="match status" value="1"/>
</dbReference>
<dbReference type="GO" id="GO:0030983">
    <property type="term" value="F:mismatched DNA binding"/>
    <property type="evidence" value="ECO:0007669"/>
    <property type="project" value="InterPro"/>
</dbReference>
<keyword evidence="3 9" id="KW-0547">Nucleotide-binding</keyword>
<dbReference type="NCBIfam" id="NF003810">
    <property type="entry name" value="PRK05399.1"/>
    <property type="match status" value="1"/>
</dbReference>
<dbReference type="GO" id="GO:0140664">
    <property type="term" value="F:ATP-dependent DNA damage sensor activity"/>
    <property type="evidence" value="ECO:0007669"/>
    <property type="project" value="InterPro"/>
</dbReference>
<dbReference type="InterPro" id="IPR000432">
    <property type="entry name" value="DNA_mismatch_repair_MutS_C"/>
</dbReference>
<keyword evidence="7 9" id="KW-0234">DNA repair</keyword>
<dbReference type="InterPro" id="IPR007861">
    <property type="entry name" value="DNA_mismatch_repair_MutS_clamp"/>
</dbReference>
<dbReference type="RefSeq" id="WP_142453200.1">
    <property type="nucleotide sequence ID" value="NZ_FXTP01000002.1"/>
</dbReference>
<dbReference type="PROSITE" id="PS00486">
    <property type="entry name" value="DNA_MISMATCH_REPAIR_2"/>
    <property type="match status" value="1"/>
</dbReference>
<dbReference type="SUPFAM" id="SSF48334">
    <property type="entry name" value="DNA repair protein MutS, domain III"/>
    <property type="match status" value="1"/>
</dbReference>
<dbReference type="InterPro" id="IPR027417">
    <property type="entry name" value="P-loop_NTPase"/>
</dbReference>
<proteinExistence type="inferred from homology"/>
<dbReference type="Pfam" id="PF01624">
    <property type="entry name" value="MutS_I"/>
    <property type="match status" value="1"/>
</dbReference>
<keyword evidence="6 9" id="KW-0238">DNA-binding</keyword>
<dbReference type="Gene3D" id="3.40.1170.10">
    <property type="entry name" value="DNA repair protein MutS, domain I"/>
    <property type="match status" value="1"/>
</dbReference>
<dbReference type="Pfam" id="PF05188">
    <property type="entry name" value="MutS_II"/>
    <property type="match status" value="1"/>
</dbReference>
<dbReference type="OrthoDB" id="9802448at2"/>
<evidence type="ECO:0000256" key="10">
    <source>
        <dbReference type="RuleBase" id="RU003756"/>
    </source>
</evidence>
<dbReference type="SMART" id="SM00533">
    <property type="entry name" value="MUTSd"/>
    <property type="match status" value="1"/>
</dbReference>
<comment type="similarity">
    <text evidence="1 9 10">Belongs to the DNA mismatch repair MutS family.</text>
</comment>
<evidence type="ECO:0000313" key="14">
    <source>
        <dbReference type="Proteomes" id="UP000317557"/>
    </source>
</evidence>
<dbReference type="Pfam" id="PF05190">
    <property type="entry name" value="MutS_IV"/>
    <property type="match status" value="1"/>
</dbReference>
<accession>A0A521BCN6</accession>
<dbReference type="GO" id="GO:0005829">
    <property type="term" value="C:cytosol"/>
    <property type="evidence" value="ECO:0007669"/>
    <property type="project" value="TreeGrafter"/>
</dbReference>
<dbReference type="InterPro" id="IPR007695">
    <property type="entry name" value="DNA_mismatch_repair_MutS-lik_N"/>
</dbReference>
<evidence type="ECO:0000256" key="4">
    <source>
        <dbReference type="ARBA" id="ARBA00022763"/>
    </source>
</evidence>
<dbReference type="InterPro" id="IPR036678">
    <property type="entry name" value="MutS_con_dom_sf"/>
</dbReference>
<evidence type="ECO:0000256" key="9">
    <source>
        <dbReference type="HAMAP-Rule" id="MF_00096"/>
    </source>
</evidence>
<keyword evidence="14" id="KW-1185">Reference proteome</keyword>
<keyword evidence="4 9" id="KW-0227">DNA damage</keyword>
<evidence type="ECO:0000313" key="13">
    <source>
        <dbReference type="EMBL" id="SMO44842.1"/>
    </source>
</evidence>
<reference evidence="13 14" key="1">
    <citation type="submission" date="2017-05" db="EMBL/GenBank/DDBJ databases">
        <authorList>
            <person name="Varghese N."/>
            <person name="Submissions S."/>
        </authorList>
    </citation>
    <scope>NUCLEOTIDE SEQUENCE [LARGE SCALE GENOMIC DNA]</scope>
    <source>
        <strain evidence="13 14">DSM 21985</strain>
    </source>
</reference>
<evidence type="ECO:0000256" key="2">
    <source>
        <dbReference type="ARBA" id="ARBA00021982"/>
    </source>
</evidence>
<evidence type="ECO:0000256" key="5">
    <source>
        <dbReference type="ARBA" id="ARBA00022840"/>
    </source>
</evidence>
<evidence type="ECO:0000256" key="11">
    <source>
        <dbReference type="SAM" id="MobiDB-lite"/>
    </source>
</evidence>
<dbReference type="HAMAP" id="MF_00096">
    <property type="entry name" value="MutS"/>
    <property type="match status" value="1"/>
</dbReference>
<protein>
    <recommendedName>
        <fullName evidence="2 9">DNA mismatch repair protein MutS</fullName>
    </recommendedName>
</protein>
<dbReference type="SUPFAM" id="SSF55271">
    <property type="entry name" value="DNA repair protein MutS, domain I"/>
    <property type="match status" value="1"/>
</dbReference>
<sequence length="889" mass="100254">MSAKKKQTPLMRQYFKIKDEHPGTILLFRVGDFYETFADDAQLISKELGITLTKRNNGGDQTPLAGFPYHALDNYLPKLVKKGHKVAVCDQTEDPEEAKKAGRKIVKREVTEITTPGVTMSEKLLDHKRNNYIASLHWEGNTVGVAFSDISTGEFALSHVHEDNLDSLLAAIQPSEILVQQKKKNKLDESLTHHNISYIEDWVYDGDYGYNLLTDHFETHSLKGFGVEELEVAHVAAGSLMHYMQATQKAYLRHLRRLYAYESNEYMSLDASTKRNLELAASIQEGGTEGTLISILDDTCTAMGGRLLRRWVMRPLKRLKPIQQRLDAVEKLYDANDIRTTLRDELEQIGDMERLISRICVGRTNARDVVQLKLSLAQIPRLKSQISSIDDPLLQDILKRLKLLIEVQERINSALQDDPPASVRDGGMIEEGFNDELDELRDVAKNGKKYIAQIKDELAQEHNIPSLKIGYNKVFGYYIEVTNTHKDKVPESFIRKQTLVNSERYITPELKEVEEKVLSAEERSKTLEYELFEELRLYVAEFAEEIQQVSQAIAELDCLQGFAEVAFRNNYAKPEVGDHEEVDIKKGRHPVVEKSLPMGEPFIPNDIKLNNEDQQILIITGPNMAGKSIILRQTGLIVLLAQIGSFVPAKSANIGLVDKIFTRVGASDNLAAGESTFLVEMNEAANILNNATPRSLILLDEVGRGTSTFDGLSIAWSLAEYLHNHAPVAAKTLFATHYHELNELEQMYDRVRNFNVQVKEHDGKVVFMRKLVAGGTDHSYGIQVADMAGLPQVVIERAKEILKNLESHSLDITNKNGEIEKEASSKKAASKNLSEKVEKQPETSQMSMFQTHVDPRIETVLNKLEATDPNRMTPIEALMLVSELKRLTE</sequence>
<gene>
    <name evidence="9" type="primary">mutS</name>
    <name evidence="13" type="ORF">SAMN06265219_102185</name>
</gene>
<evidence type="ECO:0000256" key="3">
    <source>
        <dbReference type="ARBA" id="ARBA00022741"/>
    </source>
</evidence>
<evidence type="ECO:0000256" key="7">
    <source>
        <dbReference type="ARBA" id="ARBA00023204"/>
    </source>
</evidence>
<feature type="domain" description="DNA mismatch repair proteins mutS family" evidence="12">
    <location>
        <begin position="695"/>
        <end position="711"/>
    </location>
</feature>
<name>A0A521BCN6_9BACT</name>
<dbReference type="InterPro" id="IPR007860">
    <property type="entry name" value="DNA_mmatch_repair_MutS_con_dom"/>
</dbReference>
<dbReference type="EMBL" id="FXTP01000002">
    <property type="protein sequence ID" value="SMO44842.1"/>
    <property type="molecule type" value="Genomic_DNA"/>
</dbReference>
<organism evidence="13 14">
    <name type="scientific">Gracilimonas mengyeensis</name>
    <dbReference type="NCBI Taxonomy" id="1302730"/>
    <lineage>
        <taxon>Bacteria</taxon>
        <taxon>Pseudomonadati</taxon>
        <taxon>Balneolota</taxon>
        <taxon>Balneolia</taxon>
        <taxon>Balneolales</taxon>
        <taxon>Balneolaceae</taxon>
        <taxon>Gracilimonas</taxon>
    </lineage>
</organism>
<dbReference type="PANTHER" id="PTHR11361:SF34">
    <property type="entry name" value="DNA MISMATCH REPAIR PROTEIN MSH1, MITOCHONDRIAL"/>
    <property type="match status" value="1"/>
</dbReference>
<feature type="region of interest" description="Disordered" evidence="11">
    <location>
        <begin position="816"/>
        <end position="851"/>
    </location>
</feature>
<dbReference type="GO" id="GO:0003684">
    <property type="term" value="F:damaged DNA binding"/>
    <property type="evidence" value="ECO:0007669"/>
    <property type="project" value="UniProtKB-UniRule"/>
</dbReference>
<dbReference type="InterPro" id="IPR016151">
    <property type="entry name" value="DNA_mismatch_repair_MutS_N"/>
</dbReference>
<feature type="binding site" evidence="9">
    <location>
        <begin position="621"/>
        <end position="628"/>
    </location>
    <ligand>
        <name>ATP</name>
        <dbReference type="ChEBI" id="CHEBI:30616"/>
    </ligand>
</feature>
<dbReference type="InterPro" id="IPR045076">
    <property type="entry name" value="MutS"/>
</dbReference>
<evidence type="ECO:0000256" key="1">
    <source>
        <dbReference type="ARBA" id="ARBA00006271"/>
    </source>
</evidence>
<dbReference type="Proteomes" id="UP000317557">
    <property type="component" value="Unassembled WGS sequence"/>
</dbReference>
<dbReference type="SMART" id="SM00534">
    <property type="entry name" value="MUTSac"/>
    <property type="match status" value="1"/>
</dbReference>
<dbReference type="GO" id="GO:0006298">
    <property type="term" value="P:mismatch repair"/>
    <property type="evidence" value="ECO:0007669"/>
    <property type="project" value="UniProtKB-UniRule"/>
</dbReference>
<dbReference type="PIRSF" id="PIRSF037677">
    <property type="entry name" value="DNA_mis_repair_Msh6"/>
    <property type="match status" value="1"/>
</dbReference>
<keyword evidence="5 9" id="KW-0067">ATP-binding</keyword>
<evidence type="ECO:0000256" key="8">
    <source>
        <dbReference type="ARBA" id="ARBA00024647"/>
    </source>
</evidence>
<comment type="function">
    <text evidence="8 9">This protein is involved in the repair of mismatches in DNA. It is possible that it carries out the mismatch recognition step. This protein has a weak ATPase activity.</text>
</comment>
<dbReference type="AlphaFoldDB" id="A0A521BCN6"/>
<dbReference type="InterPro" id="IPR017261">
    <property type="entry name" value="DNA_mismatch_repair_MutS/MSH"/>
</dbReference>
<dbReference type="Pfam" id="PF05192">
    <property type="entry name" value="MutS_III"/>
    <property type="match status" value="1"/>
</dbReference>
<dbReference type="SUPFAM" id="SSF52540">
    <property type="entry name" value="P-loop containing nucleoside triphosphate hydrolases"/>
    <property type="match status" value="1"/>
</dbReference>
<evidence type="ECO:0000256" key="6">
    <source>
        <dbReference type="ARBA" id="ARBA00023125"/>
    </source>
</evidence>
<dbReference type="Gene3D" id="1.10.1420.10">
    <property type="match status" value="2"/>
</dbReference>
<dbReference type="GO" id="GO:0005524">
    <property type="term" value="F:ATP binding"/>
    <property type="evidence" value="ECO:0007669"/>
    <property type="project" value="UniProtKB-UniRule"/>
</dbReference>
<dbReference type="SUPFAM" id="SSF53150">
    <property type="entry name" value="DNA repair protein MutS, domain II"/>
    <property type="match status" value="1"/>
</dbReference>
<dbReference type="FunFam" id="1.10.1420.10:FF:000001">
    <property type="entry name" value="DNA mismatch repair protein MutS"/>
    <property type="match status" value="1"/>
</dbReference>